<dbReference type="SMART" id="SM00283">
    <property type="entry name" value="MA"/>
    <property type="match status" value="1"/>
</dbReference>
<evidence type="ECO:0000256" key="4">
    <source>
        <dbReference type="SAM" id="Phobius"/>
    </source>
</evidence>
<dbReference type="PANTHER" id="PTHR32089:SF112">
    <property type="entry name" value="LYSOZYME-LIKE PROTEIN-RELATED"/>
    <property type="match status" value="1"/>
</dbReference>
<dbReference type="GO" id="GO:0006935">
    <property type="term" value="P:chemotaxis"/>
    <property type="evidence" value="ECO:0007669"/>
    <property type="project" value="UniProtKB-ARBA"/>
</dbReference>
<dbReference type="PANTHER" id="PTHR32089">
    <property type="entry name" value="METHYL-ACCEPTING CHEMOTAXIS PROTEIN MCPB"/>
    <property type="match status" value="1"/>
</dbReference>
<dbReference type="Proteomes" id="UP000295707">
    <property type="component" value="Unassembled WGS sequence"/>
</dbReference>
<comment type="caution">
    <text evidence="6">The sequence shown here is derived from an EMBL/GenBank/DDBJ whole genome shotgun (WGS) entry which is preliminary data.</text>
</comment>
<dbReference type="Gene3D" id="1.10.287.950">
    <property type="entry name" value="Methyl-accepting chemotaxis protein"/>
    <property type="match status" value="1"/>
</dbReference>
<accession>A0A4R1H6M2</accession>
<dbReference type="Pfam" id="PF00015">
    <property type="entry name" value="MCPsignal"/>
    <property type="match status" value="1"/>
</dbReference>
<keyword evidence="7" id="KW-1185">Reference proteome</keyword>
<reference evidence="6 7" key="1">
    <citation type="submission" date="2019-03" db="EMBL/GenBank/DDBJ databases">
        <title>Genomic Encyclopedia of Type Strains, Phase IV (KMG-IV): sequencing the most valuable type-strain genomes for metagenomic binning, comparative biology and taxonomic classification.</title>
        <authorList>
            <person name="Goeker M."/>
        </authorList>
    </citation>
    <scope>NUCLEOTIDE SEQUENCE [LARGE SCALE GENOMIC DNA]</scope>
    <source>
        <strain evidence="6 7">DSM 19610</strain>
    </source>
</reference>
<evidence type="ECO:0000256" key="3">
    <source>
        <dbReference type="PROSITE-ProRule" id="PRU00284"/>
    </source>
</evidence>
<dbReference type="SUPFAM" id="SSF58104">
    <property type="entry name" value="Methyl-accepting chemotaxis protein (MCP) signaling domain"/>
    <property type="match status" value="1"/>
</dbReference>
<evidence type="ECO:0000313" key="6">
    <source>
        <dbReference type="EMBL" id="TCK17407.1"/>
    </source>
</evidence>
<dbReference type="EMBL" id="SMFX01000001">
    <property type="protein sequence ID" value="TCK17407.1"/>
    <property type="molecule type" value="Genomic_DNA"/>
</dbReference>
<evidence type="ECO:0000313" key="7">
    <source>
        <dbReference type="Proteomes" id="UP000295707"/>
    </source>
</evidence>
<gene>
    <name evidence="6" type="ORF">DFR30_0637</name>
</gene>
<keyword evidence="4" id="KW-1133">Transmembrane helix</keyword>
<sequence length="383" mass="40130">MPGQARKIFTVRFGGKSGTDLVITLVMLLLTGVSVTVYSSALLAALTGSVAGFFISRLILTSQVAWADALASFMSACREGDFTAHLDVGTKQGMPARLAESCNAITDLVQEQASVIARFSGDATGIARGVVDNLNQASEQAEKDASEINEAVSTLDGSVKQVSNGVVRATEASAHASKCANDSNIAMTEALGSMAMLSGELGNARDAMQRLDGFVDNVGNVLSVIRGIAEQTNMLALNAAIEAARAGEQGRGFAVVADEVRNLAGRTQNATHEIQAIIEQIQTGAREVVSVVAEGDGQATVCEELIETACIALSEIGGEISAIESATTEINALTDAQRGVVELLGDRMEHSADERRSRLESNGLRSMAEDLHKLADKLSGNFR</sequence>
<name>A0A4R1H6M2_9GAMM</name>
<feature type="domain" description="Methyl-accepting transducer" evidence="5">
    <location>
        <begin position="131"/>
        <end position="352"/>
    </location>
</feature>
<dbReference type="AlphaFoldDB" id="A0A4R1H6M2"/>
<keyword evidence="4" id="KW-0472">Membrane</keyword>
<feature type="transmembrane region" description="Helical" evidence="4">
    <location>
        <begin position="21"/>
        <end position="54"/>
    </location>
</feature>
<dbReference type="GO" id="GO:0016020">
    <property type="term" value="C:membrane"/>
    <property type="evidence" value="ECO:0007669"/>
    <property type="project" value="UniProtKB-SubCell"/>
</dbReference>
<organism evidence="6 7">
    <name type="scientific">Thiogranum longum</name>
    <dbReference type="NCBI Taxonomy" id="1537524"/>
    <lineage>
        <taxon>Bacteria</taxon>
        <taxon>Pseudomonadati</taxon>
        <taxon>Pseudomonadota</taxon>
        <taxon>Gammaproteobacteria</taxon>
        <taxon>Chromatiales</taxon>
        <taxon>Ectothiorhodospiraceae</taxon>
        <taxon>Thiogranum</taxon>
    </lineage>
</organism>
<keyword evidence="2 3" id="KW-0807">Transducer</keyword>
<proteinExistence type="predicted"/>
<evidence type="ECO:0000256" key="1">
    <source>
        <dbReference type="ARBA" id="ARBA00004370"/>
    </source>
</evidence>
<keyword evidence="4" id="KW-0812">Transmembrane</keyword>
<dbReference type="GO" id="GO:0007165">
    <property type="term" value="P:signal transduction"/>
    <property type="evidence" value="ECO:0007669"/>
    <property type="project" value="UniProtKB-KW"/>
</dbReference>
<evidence type="ECO:0000256" key="2">
    <source>
        <dbReference type="ARBA" id="ARBA00023224"/>
    </source>
</evidence>
<evidence type="ECO:0000259" key="5">
    <source>
        <dbReference type="PROSITE" id="PS50111"/>
    </source>
</evidence>
<dbReference type="InterPro" id="IPR004089">
    <property type="entry name" value="MCPsignal_dom"/>
</dbReference>
<comment type="subcellular location">
    <subcellularLocation>
        <location evidence="1">Membrane</location>
    </subcellularLocation>
</comment>
<protein>
    <submittedName>
        <fullName evidence="6">Methyl-accepting chemotaxis protein</fullName>
    </submittedName>
</protein>
<dbReference type="PROSITE" id="PS50111">
    <property type="entry name" value="CHEMOTAXIS_TRANSDUC_2"/>
    <property type="match status" value="1"/>
</dbReference>